<dbReference type="Proteomes" id="UP000004095">
    <property type="component" value="Unassembled WGS sequence"/>
</dbReference>
<organism evidence="1 2">
    <name type="scientific">Microscilla marina ATCC 23134</name>
    <dbReference type="NCBI Taxonomy" id="313606"/>
    <lineage>
        <taxon>Bacteria</taxon>
        <taxon>Pseudomonadati</taxon>
        <taxon>Bacteroidota</taxon>
        <taxon>Cytophagia</taxon>
        <taxon>Cytophagales</taxon>
        <taxon>Microscillaceae</taxon>
        <taxon>Microscilla</taxon>
    </lineage>
</organism>
<accession>A1ZIR8</accession>
<comment type="caution">
    <text evidence="1">The sequence shown here is derived from an EMBL/GenBank/DDBJ whole genome shotgun (WGS) entry which is preliminary data.</text>
</comment>
<name>A1ZIR8_MICM2</name>
<dbReference type="EMBL" id="AAWS01000009">
    <property type="protein sequence ID" value="EAY29936.1"/>
    <property type="molecule type" value="Genomic_DNA"/>
</dbReference>
<sequence length="47" mass="5697">MVYGKKLYQNAKRVNKTPIAPMHRDFQPGWKAEVGFQKRMIWQKRFS</sequence>
<keyword evidence="2" id="KW-1185">Reference proteome</keyword>
<gene>
    <name evidence="1" type="ORF">M23134_05809</name>
</gene>
<protein>
    <submittedName>
        <fullName evidence="1">Uncharacterized protein</fullName>
    </submittedName>
</protein>
<evidence type="ECO:0000313" key="2">
    <source>
        <dbReference type="Proteomes" id="UP000004095"/>
    </source>
</evidence>
<proteinExistence type="predicted"/>
<evidence type="ECO:0000313" key="1">
    <source>
        <dbReference type="EMBL" id="EAY29936.1"/>
    </source>
</evidence>
<reference evidence="1 2" key="1">
    <citation type="submission" date="2007-01" db="EMBL/GenBank/DDBJ databases">
        <authorList>
            <person name="Haygood M."/>
            <person name="Podell S."/>
            <person name="Anderson C."/>
            <person name="Hopkinson B."/>
            <person name="Roe K."/>
            <person name="Barbeau K."/>
            <person name="Gaasterland T."/>
            <person name="Ferriera S."/>
            <person name="Johnson J."/>
            <person name="Kravitz S."/>
            <person name="Beeson K."/>
            <person name="Sutton G."/>
            <person name="Rogers Y.-H."/>
            <person name="Friedman R."/>
            <person name="Frazier M."/>
            <person name="Venter J.C."/>
        </authorList>
    </citation>
    <scope>NUCLEOTIDE SEQUENCE [LARGE SCALE GENOMIC DNA]</scope>
    <source>
        <strain evidence="1 2">ATCC 23134</strain>
    </source>
</reference>
<dbReference type="AlphaFoldDB" id="A1ZIR8"/>